<dbReference type="InterPro" id="IPR023155">
    <property type="entry name" value="Cyt_c-552/4"/>
</dbReference>
<dbReference type="RefSeq" id="WP_145155246.1">
    <property type="nucleotide sequence ID" value="NZ_VNIM01000120.1"/>
</dbReference>
<comment type="caution">
    <text evidence="2">The sequence shown here is derived from an EMBL/GenBank/DDBJ whole genome shotgun (WGS) entry which is preliminary data.</text>
</comment>
<evidence type="ECO:0000259" key="1">
    <source>
        <dbReference type="Pfam" id="PF13435"/>
    </source>
</evidence>
<dbReference type="Proteomes" id="UP000318681">
    <property type="component" value="Unassembled WGS sequence"/>
</dbReference>
<dbReference type="Gene3D" id="1.10.1130.10">
    <property type="entry name" value="Flavocytochrome C3, Chain A"/>
    <property type="match status" value="1"/>
</dbReference>
<evidence type="ECO:0000313" key="2">
    <source>
        <dbReference type="EMBL" id="TVV70520.1"/>
    </source>
</evidence>
<accession>A0A558QTQ0</accession>
<gene>
    <name evidence="2" type="ORF">FOY91_18905</name>
</gene>
<name>A0A558QTQ0_9SPHN</name>
<dbReference type="Pfam" id="PF13435">
    <property type="entry name" value="Cytochrome_C554"/>
    <property type="match status" value="1"/>
</dbReference>
<protein>
    <recommendedName>
        <fullName evidence="1">Cytochrome c-552/4 domain-containing protein</fullName>
    </recommendedName>
</protein>
<proteinExistence type="predicted"/>
<dbReference type="OrthoDB" id="257578at2"/>
<evidence type="ECO:0000313" key="3">
    <source>
        <dbReference type="Proteomes" id="UP000318681"/>
    </source>
</evidence>
<reference evidence="2 3" key="1">
    <citation type="submission" date="2019-07" db="EMBL/GenBank/DDBJ databases">
        <title>Sphingomonas solaris sp. nov., isolated from a solar panel from Boston, Massachusetts.</title>
        <authorList>
            <person name="Tanner K."/>
            <person name="Pascual J."/>
            <person name="Mancuso C."/>
            <person name="Pereto J."/>
            <person name="Khalil A."/>
            <person name="Vilanova C."/>
        </authorList>
    </citation>
    <scope>NUCLEOTIDE SEQUENCE [LARGE SCALE GENOMIC DNA]</scope>
    <source>
        <strain evidence="2 3">R4DWN</strain>
    </source>
</reference>
<dbReference type="InterPro" id="IPR036280">
    <property type="entry name" value="Multihaem_cyt_sf"/>
</dbReference>
<organism evidence="2 3">
    <name type="scientific">Alterirhizorhabdus solaris</name>
    <dbReference type="NCBI Taxonomy" id="2529389"/>
    <lineage>
        <taxon>Bacteria</taxon>
        <taxon>Pseudomonadati</taxon>
        <taxon>Pseudomonadota</taxon>
        <taxon>Alphaproteobacteria</taxon>
        <taxon>Sphingomonadales</taxon>
        <taxon>Rhizorhabdaceae</taxon>
        <taxon>Alterirhizorhabdus</taxon>
    </lineage>
</organism>
<dbReference type="AlphaFoldDB" id="A0A558QTQ0"/>
<dbReference type="SUPFAM" id="SSF48695">
    <property type="entry name" value="Multiheme cytochromes"/>
    <property type="match status" value="1"/>
</dbReference>
<sequence>MPWAISALGCALLALALFCLFGLGGMTGETPAVAATSGSSASGVHVGVASCAGSTCHGRQEGDGRVVRQDELMRWQEPSSPTGAHSRAYAILSNPRSQAIAQRLGLGSAASAPACLGCHADPGTRGGRFQLNDGVGCEACHGGASNWLSNHYAVGATHAGNVANGLTDLTNATVRANNCLDCHFGSDRPGQFVDHRIMAAGHPRVSFELDLFSTLQQHWDEDADYVRRKGRTSNVKMWAVGQATALDRALSLYSTARLGQEGIFPEFYFFDCHTCHRRITDEADYRPTAVPNPGRPIPSGMPAFNDENMIMLAAAARAAAPSLAGKLESDSRAFHAALAVDRPSAIRAAAQLKSTAGALAATFSRASFGRAETFAIIDTVAGNAIAARYTDYEGSVQAVMAVDTLLNALVNAGQVGSGSAKTIRGDVNRAYAAVRDPNAYRPADFRASLGRAAGAIRALR</sequence>
<feature type="domain" description="Cytochrome c-552/4" evidence="1">
    <location>
        <begin position="83"/>
        <end position="142"/>
    </location>
</feature>
<dbReference type="EMBL" id="VNIM01000120">
    <property type="protein sequence ID" value="TVV70520.1"/>
    <property type="molecule type" value="Genomic_DNA"/>
</dbReference>
<keyword evidence="3" id="KW-1185">Reference proteome</keyword>